<reference evidence="1" key="1">
    <citation type="submission" date="2020-07" db="EMBL/GenBank/DDBJ databases">
        <title>Huge and variable diversity of episymbiotic CPR bacteria and DPANN archaea in groundwater ecosystems.</title>
        <authorList>
            <person name="He C.Y."/>
            <person name="Keren R."/>
            <person name="Whittaker M."/>
            <person name="Farag I.F."/>
            <person name="Doudna J."/>
            <person name="Cate J.H.D."/>
            <person name="Banfield J.F."/>
        </authorList>
    </citation>
    <scope>NUCLEOTIDE SEQUENCE</scope>
    <source>
        <strain evidence="1">NC_groundwater_1818_Pr3_B-0.1um_66_35</strain>
    </source>
</reference>
<evidence type="ECO:0000313" key="1">
    <source>
        <dbReference type="EMBL" id="MBI5131108.1"/>
    </source>
</evidence>
<dbReference type="Proteomes" id="UP000782519">
    <property type="component" value="Unassembled WGS sequence"/>
</dbReference>
<accession>A0A933W3B3</accession>
<dbReference type="AlphaFoldDB" id="A0A933W3B3"/>
<dbReference type="EMBL" id="JACRJB010000050">
    <property type="protein sequence ID" value="MBI5131108.1"/>
    <property type="molecule type" value="Genomic_DNA"/>
</dbReference>
<proteinExistence type="predicted"/>
<evidence type="ECO:0000313" key="2">
    <source>
        <dbReference type="Proteomes" id="UP000782519"/>
    </source>
</evidence>
<gene>
    <name evidence="1" type="ORF">HZA66_16835</name>
</gene>
<comment type="caution">
    <text evidence="1">The sequence shown here is derived from an EMBL/GenBank/DDBJ whole genome shotgun (WGS) entry which is preliminary data.</text>
</comment>
<protein>
    <submittedName>
        <fullName evidence="1">Uncharacterized protein</fullName>
    </submittedName>
</protein>
<organism evidence="1 2">
    <name type="scientific">Rhodopseudomonas palustris</name>
    <dbReference type="NCBI Taxonomy" id="1076"/>
    <lineage>
        <taxon>Bacteria</taxon>
        <taxon>Pseudomonadati</taxon>
        <taxon>Pseudomonadota</taxon>
        <taxon>Alphaproteobacteria</taxon>
        <taxon>Hyphomicrobiales</taxon>
        <taxon>Nitrobacteraceae</taxon>
        <taxon>Rhodopseudomonas</taxon>
    </lineage>
</organism>
<name>A0A933W3B3_RHOPL</name>
<sequence>MSGISTVVMAGLDPAIHRTNDAAIVAMMDARVEPAHDGGVGGAARPLTDVIPGRAQREPGIHPWSRGGRARSITRRGEYGFRACALRAHPGMTNDRLFGAANAEVAIVEASGAEVAGATAAKAEREIIQ</sequence>